<evidence type="ECO:0000256" key="1">
    <source>
        <dbReference type="SAM" id="MobiDB-lite"/>
    </source>
</evidence>
<dbReference type="AlphaFoldDB" id="A0A0K0CU35"/>
<sequence length="299" mass="34027">MRLCFLEAIIVVDKIFFTSAVGTVPHCNKNYLAENFPQKIDHEMINMNEFQDRGPLVMQARMRGRIKHALDDEKSFSLKEVQFDTKHNEIFTIGSDVEKLEGMSQMSMLSGEKSAEVVRAKRNATYLTMASEVKRQEEEERKKAREAERTAENERRMAECAARRRAKEEQTSAKKEVRDANRSDDAKSEKTKAMEVRPIDKTQKSAEVTDLLMEREKSKHYDFAKTSFPIGARKKLTNEDRRVNSSTGLKVGAHRVDTKPEDGQRPVHFQKPEEDDESSKSQTATPSVGTSLPAGVKTL</sequence>
<feature type="compositionally biased region" description="Basic and acidic residues" evidence="1">
    <location>
        <begin position="254"/>
        <end position="265"/>
    </location>
</feature>
<evidence type="ECO:0000313" key="3">
    <source>
        <dbReference type="Proteomes" id="UP000035642"/>
    </source>
</evidence>
<organism evidence="3 4">
    <name type="scientific">Angiostrongylus cantonensis</name>
    <name type="common">Rat lungworm</name>
    <dbReference type="NCBI Taxonomy" id="6313"/>
    <lineage>
        <taxon>Eukaryota</taxon>
        <taxon>Metazoa</taxon>
        <taxon>Ecdysozoa</taxon>
        <taxon>Nematoda</taxon>
        <taxon>Chromadorea</taxon>
        <taxon>Rhabditida</taxon>
        <taxon>Rhabditina</taxon>
        <taxon>Rhabditomorpha</taxon>
        <taxon>Strongyloidea</taxon>
        <taxon>Metastrongylidae</taxon>
        <taxon>Angiostrongylus</taxon>
    </lineage>
</organism>
<dbReference type="STRING" id="6313.A0A0K0CU35"/>
<accession>A0A0K0CU35</accession>
<dbReference type="WBParaSite" id="ACAC_0000068201-mRNA-1">
    <property type="protein sequence ID" value="ACAC_0000068201-mRNA-1"/>
    <property type="gene ID" value="ACAC_0000068201"/>
</dbReference>
<feature type="signal peptide" evidence="2">
    <location>
        <begin position="1"/>
        <end position="20"/>
    </location>
</feature>
<name>A0A0K0CU35_ANGCA</name>
<feature type="chain" id="PRO_5005326211" evidence="2">
    <location>
        <begin position="21"/>
        <end position="299"/>
    </location>
</feature>
<evidence type="ECO:0000256" key="2">
    <source>
        <dbReference type="SAM" id="SignalP"/>
    </source>
</evidence>
<reference evidence="3" key="1">
    <citation type="submission" date="2012-09" db="EMBL/GenBank/DDBJ databases">
        <authorList>
            <person name="Martin A.A."/>
        </authorList>
    </citation>
    <scope>NUCLEOTIDE SEQUENCE</scope>
</reference>
<proteinExistence type="predicted"/>
<protein>
    <submittedName>
        <fullName evidence="4">SKIP_SNW domain-containing protein</fullName>
    </submittedName>
</protein>
<feature type="compositionally biased region" description="Polar residues" evidence="1">
    <location>
        <begin position="280"/>
        <end position="290"/>
    </location>
</feature>
<keyword evidence="2" id="KW-0732">Signal</keyword>
<feature type="region of interest" description="Disordered" evidence="1">
    <location>
        <begin position="229"/>
        <end position="299"/>
    </location>
</feature>
<feature type="region of interest" description="Disordered" evidence="1">
    <location>
        <begin position="132"/>
        <end position="197"/>
    </location>
</feature>
<evidence type="ECO:0000313" key="4">
    <source>
        <dbReference type="WBParaSite" id="ACAC_0000068201-mRNA-1"/>
    </source>
</evidence>
<dbReference type="Proteomes" id="UP000035642">
    <property type="component" value="Unassembled WGS sequence"/>
</dbReference>
<reference evidence="4" key="2">
    <citation type="submission" date="2017-02" db="UniProtKB">
        <authorList>
            <consortium name="WormBaseParasite"/>
        </authorList>
    </citation>
    <scope>IDENTIFICATION</scope>
</reference>
<keyword evidence="3" id="KW-1185">Reference proteome</keyword>